<protein>
    <submittedName>
        <fullName evidence="1">11270_t:CDS:1</fullName>
    </submittedName>
</protein>
<keyword evidence="2" id="KW-1185">Reference proteome</keyword>
<dbReference type="EMBL" id="CAJVPW010001000">
    <property type="protein sequence ID" value="CAG8472279.1"/>
    <property type="molecule type" value="Genomic_DNA"/>
</dbReference>
<comment type="caution">
    <text evidence="1">The sequence shown here is derived from an EMBL/GenBank/DDBJ whole genome shotgun (WGS) entry which is preliminary data.</text>
</comment>
<dbReference type="Proteomes" id="UP000789366">
    <property type="component" value="Unassembled WGS sequence"/>
</dbReference>
<sequence>MLQKAIQKDSKEKVTEVLVIQQQYVLKLTEYNLLKNRFFGIKATMEDDYA</sequence>
<gene>
    <name evidence="1" type="ORF">SPELUC_LOCUS1751</name>
</gene>
<accession>A0ACA9KGM3</accession>
<evidence type="ECO:0000313" key="1">
    <source>
        <dbReference type="EMBL" id="CAG8472279.1"/>
    </source>
</evidence>
<reference evidence="1" key="1">
    <citation type="submission" date="2021-06" db="EMBL/GenBank/DDBJ databases">
        <authorList>
            <person name="Kallberg Y."/>
            <person name="Tangrot J."/>
            <person name="Rosling A."/>
        </authorList>
    </citation>
    <scope>NUCLEOTIDE SEQUENCE</scope>
    <source>
        <strain evidence="1">28 12/20/2015</strain>
    </source>
</reference>
<organism evidence="1 2">
    <name type="scientific">Cetraspora pellucida</name>
    <dbReference type="NCBI Taxonomy" id="1433469"/>
    <lineage>
        <taxon>Eukaryota</taxon>
        <taxon>Fungi</taxon>
        <taxon>Fungi incertae sedis</taxon>
        <taxon>Mucoromycota</taxon>
        <taxon>Glomeromycotina</taxon>
        <taxon>Glomeromycetes</taxon>
        <taxon>Diversisporales</taxon>
        <taxon>Gigasporaceae</taxon>
        <taxon>Cetraspora</taxon>
    </lineage>
</organism>
<name>A0ACA9KGM3_9GLOM</name>
<evidence type="ECO:0000313" key="2">
    <source>
        <dbReference type="Proteomes" id="UP000789366"/>
    </source>
</evidence>
<proteinExistence type="predicted"/>